<comment type="caution">
    <text evidence="17">The sequence shown here is derived from an EMBL/GenBank/DDBJ whole genome shotgun (WGS) entry which is preliminary data.</text>
</comment>
<comment type="catalytic activity">
    <reaction evidence="12">
        <text>leukotriene C4(in) + ATP + H2O = leukotriene C4(out) + ADP + phosphate + H(+)</text>
        <dbReference type="Rhea" id="RHEA:38963"/>
        <dbReference type="ChEBI" id="CHEBI:15377"/>
        <dbReference type="ChEBI" id="CHEBI:15378"/>
        <dbReference type="ChEBI" id="CHEBI:30616"/>
        <dbReference type="ChEBI" id="CHEBI:43474"/>
        <dbReference type="ChEBI" id="CHEBI:57973"/>
        <dbReference type="ChEBI" id="CHEBI:456216"/>
    </reaction>
    <physiologicalReaction direction="left-to-right" evidence="12">
        <dbReference type="Rhea" id="RHEA:38964"/>
    </physiologicalReaction>
</comment>
<keyword evidence="6" id="KW-0547">Nucleotide-binding</keyword>
<evidence type="ECO:0000313" key="17">
    <source>
        <dbReference type="EMBL" id="NXR93647.1"/>
    </source>
</evidence>
<dbReference type="PANTHER" id="PTHR24223:SF176">
    <property type="entry name" value="ATP-BINDING CASSETTE SUB-FAMILY C MEMBER 2"/>
    <property type="match status" value="1"/>
</dbReference>
<evidence type="ECO:0000313" key="18">
    <source>
        <dbReference type="Proteomes" id="UP000574191"/>
    </source>
</evidence>
<dbReference type="EC" id="7.6.2.3" evidence="11"/>
<comment type="similarity">
    <text evidence="2">Belongs to the ABC transporter superfamily. ABCC family. Conjugate transporter (TC 3.A.1.208) subfamily.</text>
</comment>
<keyword evidence="8" id="KW-1278">Translocase</keyword>
<keyword evidence="3" id="KW-0813">Transport</keyword>
<evidence type="ECO:0000256" key="7">
    <source>
        <dbReference type="ARBA" id="ARBA00022840"/>
    </source>
</evidence>
<sequence length="504" mass="55966">VFLLFATMLSAQGAMRASRVMHQQLLSNILRAPMSFFDTTPIGRIVNRFAKDIFTVDETIPMSFRSWISCFMGIISTLIVICLATPLFAVVILPLSIFYYFVLRFYISTSRQLRRLDSVTRSPIYSHFGETVSGLSVIRAYGHQERFLKQNEFTMDINQKSVYSWIVSNRWLAIRLEFVGSLVVFFSALLAVIAKGTLEGGIVGLSVSSALNVTQTLNWLVRTSSELETNIVAVERVHEYTTVKNCRKGTKADSLGDGKGRKAHQTKMESICPVFYSLVSWSKKLLPQVGVVGRTGAGKSSLTNCLFRVLEAAGGKIIIDDVDIATIGLHDLRNNLTIIPQDPVLFTGTLRMNLDPFDQYSDEEVWKALELAHLKTYVQGLPERLLHLVSEAGENLSVGQRQLVCLARALLRKAKILILDEATAAVDLETDHLIQTTIRSAFADCTVLTIAHRLHTIMDSNRVMVLHAGQIVEFDSPEELLMKQGVFSAMAKDAGITAAETTAL</sequence>
<feature type="non-terminal residue" evidence="17">
    <location>
        <position position="1"/>
    </location>
</feature>
<dbReference type="InterPro" id="IPR003439">
    <property type="entry name" value="ABC_transporter-like_ATP-bd"/>
</dbReference>
<dbReference type="SUPFAM" id="SSF52540">
    <property type="entry name" value="P-loop containing nucleoside triphosphate hydrolases"/>
    <property type="match status" value="1"/>
</dbReference>
<gene>
    <name evidence="17" type="primary">Abcc2</name>
    <name evidence="17" type="ORF">HYPCIN_R02743</name>
</gene>
<dbReference type="InterPro" id="IPR003593">
    <property type="entry name" value="AAA+_ATPase"/>
</dbReference>
<evidence type="ECO:0000256" key="13">
    <source>
        <dbReference type="SAM" id="Phobius"/>
    </source>
</evidence>
<evidence type="ECO:0000256" key="14">
    <source>
        <dbReference type="SAM" id="SignalP"/>
    </source>
</evidence>
<proteinExistence type="inferred from homology"/>
<keyword evidence="10 13" id="KW-0472">Membrane</keyword>
<dbReference type="GO" id="GO:0016324">
    <property type="term" value="C:apical plasma membrane"/>
    <property type="evidence" value="ECO:0007669"/>
    <property type="project" value="TreeGrafter"/>
</dbReference>
<evidence type="ECO:0000256" key="3">
    <source>
        <dbReference type="ARBA" id="ARBA00022448"/>
    </source>
</evidence>
<dbReference type="GO" id="GO:0015431">
    <property type="term" value="F:ABC-type glutathione S-conjugate transporter activity"/>
    <property type="evidence" value="ECO:0007669"/>
    <property type="project" value="UniProtKB-EC"/>
</dbReference>
<dbReference type="Pfam" id="PF00005">
    <property type="entry name" value="ABC_tran"/>
    <property type="match status" value="1"/>
</dbReference>
<dbReference type="Proteomes" id="UP000574191">
    <property type="component" value="Unassembled WGS sequence"/>
</dbReference>
<dbReference type="InterPro" id="IPR027417">
    <property type="entry name" value="P-loop_NTPase"/>
</dbReference>
<evidence type="ECO:0000259" key="16">
    <source>
        <dbReference type="PROSITE" id="PS50929"/>
    </source>
</evidence>
<dbReference type="GO" id="GO:0012505">
    <property type="term" value="C:endomembrane system"/>
    <property type="evidence" value="ECO:0007669"/>
    <property type="project" value="UniProtKB-SubCell"/>
</dbReference>
<dbReference type="AlphaFoldDB" id="A0A7L2QC27"/>
<dbReference type="CDD" id="cd18603">
    <property type="entry name" value="ABC_6TM_MRP1_2_3_6_D2_like"/>
    <property type="match status" value="1"/>
</dbReference>
<name>A0A7L2QC27_9PASS</name>
<dbReference type="SMART" id="SM00382">
    <property type="entry name" value="AAA"/>
    <property type="match status" value="1"/>
</dbReference>
<evidence type="ECO:0000259" key="15">
    <source>
        <dbReference type="PROSITE" id="PS50893"/>
    </source>
</evidence>
<dbReference type="CDD" id="cd03244">
    <property type="entry name" value="ABCC_MRP_domain2"/>
    <property type="match status" value="1"/>
</dbReference>
<feature type="non-terminal residue" evidence="17">
    <location>
        <position position="504"/>
    </location>
</feature>
<dbReference type="PROSITE" id="PS50929">
    <property type="entry name" value="ABC_TM1F"/>
    <property type="match status" value="1"/>
</dbReference>
<reference evidence="17 18" key="1">
    <citation type="submission" date="2019-09" db="EMBL/GenBank/DDBJ databases">
        <title>Bird 10,000 Genomes (B10K) Project - Family phase.</title>
        <authorList>
            <person name="Zhang G."/>
        </authorList>
    </citation>
    <scope>NUCLEOTIDE SEQUENCE [LARGE SCALE GENOMIC DNA]</scope>
    <source>
        <strain evidence="17">B10K-DU-002-83</strain>
    </source>
</reference>
<dbReference type="GO" id="GO:0016887">
    <property type="term" value="F:ATP hydrolysis activity"/>
    <property type="evidence" value="ECO:0007669"/>
    <property type="project" value="InterPro"/>
</dbReference>
<dbReference type="FunFam" id="3.40.50.300:FF:000074">
    <property type="entry name" value="Multidrug resistance-associated protein 5 isoform 1"/>
    <property type="match status" value="1"/>
</dbReference>
<dbReference type="GO" id="GO:0005524">
    <property type="term" value="F:ATP binding"/>
    <property type="evidence" value="ECO:0007669"/>
    <property type="project" value="UniProtKB-KW"/>
</dbReference>
<dbReference type="Pfam" id="PF00664">
    <property type="entry name" value="ABC_membrane"/>
    <property type="match status" value="1"/>
</dbReference>
<evidence type="ECO:0000256" key="12">
    <source>
        <dbReference type="ARBA" id="ARBA00047523"/>
    </source>
</evidence>
<dbReference type="InterPro" id="IPR017871">
    <property type="entry name" value="ABC_transporter-like_CS"/>
</dbReference>
<dbReference type="PROSITE" id="PS00211">
    <property type="entry name" value="ABC_TRANSPORTER_1"/>
    <property type="match status" value="1"/>
</dbReference>
<evidence type="ECO:0000256" key="4">
    <source>
        <dbReference type="ARBA" id="ARBA00022692"/>
    </source>
</evidence>
<evidence type="ECO:0000256" key="10">
    <source>
        <dbReference type="ARBA" id="ARBA00023136"/>
    </source>
</evidence>
<dbReference type="EMBL" id="VYZP01059509">
    <property type="protein sequence ID" value="NXR93647.1"/>
    <property type="molecule type" value="Genomic_DNA"/>
</dbReference>
<accession>A0A7L2QC27</accession>
<dbReference type="InterPro" id="IPR036640">
    <property type="entry name" value="ABC1_TM_sf"/>
</dbReference>
<feature type="transmembrane region" description="Helical" evidence="13">
    <location>
        <begin position="71"/>
        <end position="102"/>
    </location>
</feature>
<dbReference type="InterPro" id="IPR050173">
    <property type="entry name" value="ABC_transporter_C-like"/>
</dbReference>
<keyword evidence="9 13" id="KW-1133">Transmembrane helix</keyword>
<dbReference type="Gene3D" id="1.20.1560.10">
    <property type="entry name" value="ABC transporter type 1, transmembrane domain"/>
    <property type="match status" value="1"/>
</dbReference>
<dbReference type="Gene3D" id="3.40.50.300">
    <property type="entry name" value="P-loop containing nucleotide triphosphate hydrolases"/>
    <property type="match status" value="1"/>
</dbReference>
<feature type="domain" description="ABC transporter" evidence="15">
    <location>
        <begin position="260"/>
        <end position="493"/>
    </location>
</feature>
<feature type="domain" description="ABC transmembrane type-1" evidence="16">
    <location>
        <begin position="1"/>
        <end position="229"/>
    </location>
</feature>
<keyword evidence="5" id="KW-0677">Repeat</keyword>
<organism evidence="17 18">
    <name type="scientific">Hypocryptadius cinnamomeus</name>
    <dbReference type="NCBI Taxonomy" id="589841"/>
    <lineage>
        <taxon>Eukaryota</taxon>
        <taxon>Metazoa</taxon>
        <taxon>Chordata</taxon>
        <taxon>Craniata</taxon>
        <taxon>Vertebrata</taxon>
        <taxon>Euteleostomi</taxon>
        <taxon>Archelosauria</taxon>
        <taxon>Archosauria</taxon>
        <taxon>Dinosauria</taxon>
        <taxon>Saurischia</taxon>
        <taxon>Theropoda</taxon>
        <taxon>Coelurosauria</taxon>
        <taxon>Aves</taxon>
        <taxon>Neognathae</taxon>
        <taxon>Neoaves</taxon>
        <taxon>Telluraves</taxon>
        <taxon>Australaves</taxon>
        <taxon>Passeriformes</taxon>
        <taxon>Sylvioidea</taxon>
        <taxon>Zosteropidae</taxon>
        <taxon>Hypocryptadius</taxon>
    </lineage>
</organism>
<feature type="signal peptide" evidence="14">
    <location>
        <begin position="1"/>
        <end position="17"/>
    </location>
</feature>
<dbReference type="OrthoDB" id="6500128at2759"/>
<dbReference type="PROSITE" id="PS50893">
    <property type="entry name" value="ABC_TRANSPORTER_2"/>
    <property type="match status" value="1"/>
</dbReference>
<evidence type="ECO:0000256" key="2">
    <source>
        <dbReference type="ARBA" id="ARBA00009726"/>
    </source>
</evidence>
<keyword evidence="4 13" id="KW-0812">Transmembrane</keyword>
<evidence type="ECO:0000256" key="8">
    <source>
        <dbReference type="ARBA" id="ARBA00022967"/>
    </source>
</evidence>
<keyword evidence="18" id="KW-1185">Reference proteome</keyword>
<evidence type="ECO:0000256" key="1">
    <source>
        <dbReference type="ARBA" id="ARBA00004127"/>
    </source>
</evidence>
<evidence type="ECO:0000256" key="9">
    <source>
        <dbReference type="ARBA" id="ARBA00022989"/>
    </source>
</evidence>
<dbReference type="InterPro" id="IPR011527">
    <property type="entry name" value="ABC1_TM_dom"/>
</dbReference>
<keyword evidence="7" id="KW-0067">ATP-binding</keyword>
<evidence type="ECO:0000256" key="5">
    <source>
        <dbReference type="ARBA" id="ARBA00022737"/>
    </source>
</evidence>
<dbReference type="PANTHER" id="PTHR24223">
    <property type="entry name" value="ATP-BINDING CASSETTE SUB-FAMILY C"/>
    <property type="match status" value="1"/>
</dbReference>
<dbReference type="FunFam" id="1.20.1560.10:FF:000001">
    <property type="entry name" value="ATP-binding cassette subfamily C member 1"/>
    <property type="match status" value="1"/>
</dbReference>
<evidence type="ECO:0000256" key="11">
    <source>
        <dbReference type="ARBA" id="ARBA00024220"/>
    </source>
</evidence>
<feature type="transmembrane region" description="Helical" evidence="13">
    <location>
        <begin position="178"/>
        <end position="198"/>
    </location>
</feature>
<comment type="subcellular location">
    <subcellularLocation>
        <location evidence="1">Endomembrane system</location>
        <topology evidence="1">Multi-pass membrane protein</topology>
    </subcellularLocation>
</comment>
<feature type="chain" id="PRO_5029545630" description="ABC-type glutathione-S-conjugate transporter" evidence="14">
    <location>
        <begin position="18"/>
        <end position="504"/>
    </location>
</feature>
<dbReference type="SUPFAM" id="SSF90123">
    <property type="entry name" value="ABC transporter transmembrane region"/>
    <property type="match status" value="1"/>
</dbReference>
<evidence type="ECO:0000256" key="6">
    <source>
        <dbReference type="ARBA" id="ARBA00022741"/>
    </source>
</evidence>
<protein>
    <recommendedName>
        <fullName evidence="11">ABC-type glutathione-S-conjugate transporter</fullName>
        <ecNumber evidence="11">7.6.2.3</ecNumber>
    </recommendedName>
</protein>
<keyword evidence="14" id="KW-0732">Signal</keyword>